<keyword evidence="2" id="KW-1185">Reference proteome</keyword>
<protein>
    <submittedName>
        <fullName evidence="1">Uncharacterized protein</fullName>
    </submittedName>
</protein>
<evidence type="ECO:0000313" key="1">
    <source>
        <dbReference type="EMBL" id="KAH6628749.1"/>
    </source>
</evidence>
<gene>
    <name evidence="1" type="ORF">F5144DRAFT_604885</name>
</gene>
<accession>A0ACB7P4H3</accession>
<name>A0ACB7P4H3_9PEZI</name>
<evidence type="ECO:0000313" key="2">
    <source>
        <dbReference type="Proteomes" id="UP000724584"/>
    </source>
</evidence>
<dbReference type="Proteomes" id="UP000724584">
    <property type="component" value="Unassembled WGS sequence"/>
</dbReference>
<dbReference type="EMBL" id="JAGIZQ010000005">
    <property type="protein sequence ID" value="KAH6628749.1"/>
    <property type="molecule type" value="Genomic_DNA"/>
</dbReference>
<comment type="caution">
    <text evidence="1">The sequence shown here is derived from an EMBL/GenBank/DDBJ whole genome shotgun (WGS) entry which is preliminary data.</text>
</comment>
<proteinExistence type="predicted"/>
<reference evidence="1 2" key="1">
    <citation type="journal article" date="2021" name="Nat. Commun.">
        <title>Genetic determinants of endophytism in the Arabidopsis root mycobiome.</title>
        <authorList>
            <person name="Mesny F."/>
            <person name="Miyauchi S."/>
            <person name="Thiergart T."/>
            <person name="Pickel B."/>
            <person name="Atanasova L."/>
            <person name="Karlsson M."/>
            <person name="Huettel B."/>
            <person name="Barry K.W."/>
            <person name="Haridas S."/>
            <person name="Chen C."/>
            <person name="Bauer D."/>
            <person name="Andreopoulos W."/>
            <person name="Pangilinan J."/>
            <person name="LaButti K."/>
            <person name="Riley R."/>
            <person name="Lipzen A."/>
            <person name="Clum A."/>
            <person name="Drula E."/>
            <person name="Henrissat B."/>
            <person name="Kohler A."/>
            <person name="Grigoriev I.V."/>
            <person name="Martin F.M."/>
            <person name="Hacquard S."/>
        </authorList>
    </citation>
    <scope>NUCLEOTIDE SEQUENCE [LARGE SCALE GENOMIC DNA]</scope>
    <source>
        <strain evidence="1 2">MPI-SDFR-AT-0079</strain>
    </source>
</reference>
<organism evidence="1 2">
    <name type="scientific">Chaetomium tenue</name>
    <dbReference type="NCBI Taxonomy" id="1854479"/>
    <lineage>
        <taxon>Eukaryota</taxon>
        <taxon>Fungi</taxon>
        <taxon>Dikarya</taxon>
        <taxon>Ascomycota</taxon>
        <taxon>Pezizomycotina</taxon>
        <taxon>Sordariomycetes</taxon>
        <taxon>Sordariomycetidae</taxon>
        <taxon>Sordariales</taxon>
        <taxon>Chaetomiaceae</taxon>
        <taxon>Chaetomium</taxon>
    </lineage>
</organism>
<sequence>MATTFFNMVSAIRLKTTAFLQSLFLFPFNTALQVVQLFPNFRQTNPPILPCSTPSSSSASSSQEARNTTVGDGGRNSDDDMAAISSATVPRGQHAPASKIISALPRTPPGTKANHLLKTASPKDVDDQLRRDISRLKLNKADTAAETPPNPLKDVVNGGAGNSVENGVGKQVTQNDALLQQFGPDSISDSVAGEVTRTLPVPLTHTVSQTSKLKETTTTIQLDGAAVHIRDKVETPEQAAERAMHSRFMREALDMARLALKTNETPVGCVLVYKGRVIARGMNATNVTRNGTRHAELMAISALLSYLPKSDLESKTNASQEKGAGARLPLGDKTNGAQAMEETSTWGDVDPKDGHLYPYGQKLHPSPRVDPSVITECTLYVTVEPCVMCASLLRQFGIKKVYFGAVNDKFGGTGGVFRIHKNSPYTMASAPPSPVPQNGKGIARPVLERRPASTDIVPEEHTPANETKNGDSLVPFPIETSRLPGDGGNIERGYEAEGGWGRDEAVTLLRQFYVQENNRAPVPRKKEGRAARLAAMMERDGQAGGPADAGDGAKSQDNSGTNTPVIEESRTEIVVEAIAV</sequence>